<evidence type="ECO:0000256" key="1">
    <source>
        <dbReference type="ARBA" id="ARBA00022679"/>
    </source>
</evidence>
<dbReference type="Gene3D" id="1.10.510.10">
    <property type="entry name" value="Transferase(Phosphotransferase) domain 1"/>
    <property type="match status" value="1"/>
</dbReference>
<evidence type="ECO:0000256" key="2">
    <source>
        <dbReference type="ARBA" id="ARBA00022741"/>
    </source>
</evidence>
<dbReference type="PANTHER" id="PTHR44329">
    <property type="entry name" value="SERINE/THREONINE-PROTEIN KINASE TNNI3K-RELATED"/>
    <property type="match status" value="1"/>
</dbReference>
<name>A0A0F8U6S9_9EURO</name>
<proteinExistence type="predicted"/>
<protein>
    <recommendedName>
        <fullName evidence="5">Protein kinase domain-containing protein</fullName>
    </recommendedName>
</protein>
<dbReference type="GO" id="GO:0005524">
    <property type="term" value="F:ATP binding"/>
    <property type="evidence" value="ECO:0007669"/>
    <property type="project" value="UniProtKB-KW"/>
</dbReference>
<dbReference type="OrthoDB" id="1668230at2759"/>
<evidence type="ECO:0000259" key="5">
    <source>
        <dbReference type="PROSITE" id="PS50011"/>
    </source>
</evidence>
<keyword evidence="4" id="KW-0067">ATP-binding</keyword>
<dbReference type="Pfam" id="PF07714">
    <property type="entry name" value="PK_Tyr_Ser-Thr"/>
    <property type="match status" value="1"/>
</dbReference>
<dbReference type="SUPFAM" id="SSF56112">
    <property type="entry name" value="Protein kinase-like (PK-like)"/>
    <property type="match status" value="1"/>
</dbReference>
<keyword evidence="1" id="KW-0808">Transferase</keyword>
<sequence length="311" mass="35555">MKTPIPNPYCPPEEQDHRRNMRLEARIYSMIGEHPRVPKLIHWEDATCCLTMEYLANGNLKEYIQQNHGNITLQLRLRWGRQAAEALMMLHSLNVVHCDLLPRNFLLDLHLNLRIADFGGASLGGSDPSATPATRFRQPGYDWDVPPVFSDDLFSLGSLIYFIMTGSYPYEEVASNEVERLYEAQQFPDVSALVCGALIMRCWQQQQQQQQQQVVVSAEAIHDCLLTIEGECRLRESLVSVVWALAPSSRLPEVHFLWIFAFSSGCRIDRTPTRNQDVPHLNATRRAFGISRGSYVHFAHLQENTTMSETR</sequence>
<dbReference type="EMBL" id="JZBS01003280">
    <property type="protein sequence ID" value="KKK15459.1"/>
    <property type="molecule type" value="Genomic_DNA"/>
</dbReference>
<dbReference type="STRING" id="308745.A0A0F8U6S9"/>
<dbReference type="InterPro" id="IPR011009">
    <property type="entry name" value="Kinase-like_dom_sf"/>
</dbReference>
<dbReference type="GO" id="GO:0004674">
    <property type="term" value="F:protein serine/threonine kinase activity"/>
    <property type="evidence" value="ECO:0007669"/>
    <property type="project" value="TreeGrafter"/>
</dbReference>
<gene>
    <name evidence="6" type="ORF">ARAM_005777</name>
</gene>
<keyword evidence="3" id="KW-0418">Kinase</keyword>
<dbReference type="InterPro" id="IPR001245">
    <property type="entry name" value="Ser-Thr/Tyr_kinase_cat_dom"/>
</dbReference>
<dbReference type="Proteomes" id="UP000034291">
    <property type="component" value="Unassembled WGS sequence"/>
</dbReference>
<keyword evidence="2" id="KW-0547">Nucleotide-binding</keyword>
<dbReference type="InterPro" id="IPR051681">
    <property type="entry name" value="Ser/Thr_Kinases-Pseudokinases"/>
</dbReference>
<dbReference type="InterPro" id="IPR000719">
    <property type="entry name" value="Prot_kinase_dom"/>
</dbReference>
<evidence type="ECO:0000256" key="3">
    <source>
        <dbReference type="ARBA" id="ARBA00022777"/>
    </source>
</evidence>
<evidence type="ECO:0000256" key="4">
    <source>
        <dbReference type="ARBA" id="ARBA00022840"/>
    </source>
</evidence>
<comment type="caution">
    <text evidence="6">The sequence shown here is derived from an EMBL/GenBank/DDBJ whole genome shotgun (WGS) entry which is preliminary data.</text>
</comment>
<dbReference type="AlphaFoldDB" id="A0A0F8U6S9"/>
<feature type="domain" description="Protein kinase" evidence="5">
    <location>
        <begin position="1"/>
        <end position="225"/>
    </location>
</feature>
<evidence type="ECO:0000313" key="7">
    <source>
        <dbReference type="Proteomes" id="UP000034291"/>
    </source>
</evidence>
<organism evidence="6 7">
    <name type="scientific">Aspergillus rambellii</name>
    <dbReference type="NCBI Taxonomy" id="308745"/>
    <lineage>
        <taxon>Eukaryota</taxon>
        <taxon>Fungi</taxon>
        <taxon>Dikarya</taxon>
        <taxon>Ascomycota</taxon>
        <taxon>Pezizomycotina</taxon>
        <taxon>Eurotiomycetes</taxon>
        <taxon>Eurotiomycetidae</taxon>
        <taxon>Eurotiales</taxon>
        <taxon>Aspergillaceae</taxon>
        <taxon>Aspergillus</taxon>
        <taxon>Aspergillus subgen. Nidulantes</taxon>
    </lineage>
</organism>
<reference evidence="6 7" key="1">
    <citation type="submission" date="2015-02" db="EMBL/GenBank/DDBJ databases">
        <title>Draft Genome Sequences of Two Closely-Related Aflatoxigenic Aspergillus Species Obtained from the Cote d'Ivoire.</title>
        <authorList>
            <person name="Moore G.G."/>
            <person name="Beltz S.B."/>
            <person name="Mack B.M."/>
        </authorList>
    </citation>
    <scope>NUCLEOTIDE SEQUENCE [LARGE SCALE GENOMIC DNA]</scope>
    <source>
        <strain evidence="6 7">SRRC1468</strain>
    </source>
</reference>
<keyword evidence="7" id="KW-1185">Reference proteome</keyword>
<dbReference type="PROSITE" id="PS50011">
    <property type="entry name" value="PROTEIN_KINASE_DOM"/>
    <property type="match status" value="1"/>
</dbReference>
<dbReference type="PANTHER" id="PTHR44329:SF288">
    <property type="entry name" value="MITOGEN-ACTIVATED PROTEIN KINASE KINASE KINASE 20"/>
    <property type="match status" value="1"/>
</dbReference>
<dbReference type="CDD" id="cd00180">
    <property type="entry name" value="PKc"/>
    <property type="match status" value="1"/>
</dbReference>
<accession>A0A0F8U6S9</accession>
<evidence type="ECO:0000313" key="6">
    <source>
        <dbReference type="EMBL" id="KKK15459.1"/>
    </source>
</evidence>